<protein>
    <recommendedName>
        <fullName evidence="2">ATP-dependent Clp protease proteolytic subunit</fullName>
    </recommendedName>
</protein>
<dbReference type="PANTHER" id="PTHR10381">
    <property type="entry name" value="ATP-DEPENDENT CLP PROTEASE PROTEOLYTIC SUBUNIT"/>
    <property type="match status" value="1"/>
</dbReference>
<comment type="similarity">
    <text evidence="1 2">Belongs to the peptidase S14 family.</text>
</comment>
<keyword evidence="4" id="KW-0732">Signal</keyword>
<dbReference type="Proteomes" id="UP000078546">
    <property type="component" value="Unassembled WGS sequence"/>
</dbReference>
<evidence type="ECO:0000256" key="2">
    <source>
        <dbReference type="RuleBase" id="RU003567"/>
    </source>
</evidence>
<evidence type="ECO:0000313" key="5">
    <source>
        <dbReference type="EMBL" id="SBS87159.1"/>
    </source>
</evidence>
<dbReference type="EMBL" id="FLQV01000701">
    <property type="protein sequence ID" value="SBS97422.1"/>
    <property type="molecule type" value="Genomic_DNA"/>
</dbReference>
<organism evidence="5 8">
    <name type="scientific">Plasmodium ovale curtisi</name>
    <dbReference type="NCBI Taxonomy" id="864141"/>
    <lineage>
        <taxon>Eukaryota</taxon>
        <taxon>Sar</taxon>
        <taxon>Alveolata</taxon>
        <taxon>Apicomplexa</taxon>
        <taxon>Aconoidasida</taxon>
        <taxon>Haemosporida</taxon>
        <taxon>Plasmodiidae</taxon>
        <taxon>Plasmodium</taxon>
        <taxon>Plasmodium (Plasmodium)</taxon>
    </lineage>
</organism>
<name>A0A1A8W583_PLAOA</name>
<feature type="region of interest" description="Disordered" evidence="3">
    <location>
        <begin position="298"/>
        <end position="348"/>
    </location>
</feature>
<evidence type="ECO:0000313" key="7">
    <source>
        <dbReference type="Proteomes" id="UP000078546"/>
    </source>
</evidence>
<dbReference type="Gene3D" id="3.90.226.10">
    <property type="entry name" value="2-enoyl-CoA Hydratase, Chain A, domain 1"/>
    <property type="match status" value="1"/>
</dbReference>
<dbReference type="Pfam" id="PF00574">
    <property type="entry name" value="CLP_protease"/>
    <property type="match status" value="1"/>
</dbReference>
<dbReference type="GO" id="GO:0004176">
    <property type="term" value="F:ATP-dependent peptidase activity"/>
    <property type="evidence" value="ECO:0007669"/>
    <property type="project" value="InterPro"/>
</dbReference>
<sequence length="1063" mass="125403">MRRFFLVLLLACIHICACKKATTQLSFIVNKSKLLRLNMKLKYADNEYHKHNINIPSLLLSKRIIFLSSPIYPHITENIISQLLYLEYESKRKPIHLYINSTGDLENNKIVNLNGITDVISIVDVINYISSDVYTYCLGKAYGIACILASSGKKNFRFSLKNASFCLKQSYSVIPFNQATNIEIQNKEIMNTKKKVIDIIAKNTEKENKVISEILERDRYFNADEAVQFNLVDNILEKDSLFYFFPTLLCGPMPLFAKKERQAAYRSDSPATFNEIFCRFNCSRKYLLKTTGRTLERRVPYSSERKNSRKMRKGGYEENGNKEKDVWGEGDNTSGKGDSPEERSAPSDTFKNVMNSCTEENLIPNLTLAILKGKWSEETKKRYIDEYKECINEHVQKYCAPISNISKRKKKLQYVDIFSTLYLCYMEKVYDQNMLTKLSEAFDMLYTSHREGDILKSSNITYLMMFFYYFSILNVKNVSLYNSIKSFIMNNQVEPLLIYKYLECLSLIKDTDDNVNNDTHLRDHIIPIIEILTEEFYTFNNYLLLNILHFLHSINFIDRDFFSLLTKKLNKNVYLENANRYELCMLTRMYAMYKKENITFNKYVCEDLVRSIARYEDNFQIEGGAHMEHAYQTRKSSMHINDSNYGKEIVLPERGQKHACSSEESNQPTASYIDEIKNINRDNYTFFKNKLYCDGLNFYAFFANSKTTNKNCFQDAQRMNIHLENIERSEDVKFNSSTSEWKKLFCDDEYRMREIKNENFVNCQDNHGHDQQSEERIIIAYNNFLKENLFYQFSYEKCAEVMTRLGEHLDGVTIDINKGTNIVTDSDDYAIVHYKKRLLFIDNYYIGHIFHIADSLLSLKVHHNCTYFNVLQNKILNVIKNNEHYILNNFDSTEIKNLLIFLSHTNKYYKESFIYSLTHRIIDLYINNLCKPNILATYLHHLLNFTKQKVTKKNRFNHTIRNIIYSSYPWLNYKKHIYSEKGSIDNMEKKKEIVDLYNNIKVENYTLLQHINSLKNVDILNITQAYNKQKIKNKYFYYLLSKQYQNNSANREENSDRKVKLIG</sequence>
<accession>A0A1A8W583</accession>
<evidence type="ECO:0000313" key="6">
    <source>
        <dbReference type="EMBL" id="SBS97422.1"/>
    </source>
</evidence>
<dbReference type="EMBL" id="FLQU01000548">
    <property type="protein sequence ID" value="SBS87159.1"/>
    <property type="molecule type" value="Genomic_DNA"/>
</dbReference>
<evidence type="ECO:0000256" key="4">
    <source>
        <dbReference type="SAM" id="SignalP"/>
    </source>
</evidence>
<feature type="chain" id="PRO_5015059620" description="ATP-dependent Clp protease proteolytic subunit" evidence="4">
    <location>
        <begin position="19"/>
        <end position="1063"/>
    </location>
</feature>
<dbReference type="InterPro" id="IPR023562">
    <property type="entry name" value="ClpP/TepA"/>
</dbReference>
<dbReference type="GO" id="GO:0009368">
    <property type="term" value="C:endopeptidase Clp complex"/>
    <property type="evidence" value="ECO:0007669"/>
    <property type="project" value="TreeGrafter"/>
</dbReference>
<dbReference type="CDD" id="cd07017">
    <property type="entry name" value="S14_ClpP_2"/>
    <property type="match status" value="1"/>
</dbReference>
<dbReference type="GO" id="GO:0051117">
    <property type="term" value="F:ATPase binding"/>
    <property type="evidence" value="ECO:0007669"/>
    <property type="project" value="TreeGrafter"/>
</dbReference>
<dbReference type="InterPro" id="IPR001907">
    <property type="entry name" value="ClpP"/>
</dbReference>
<reference evidence="7 8" key="1">
    <citation type="submission" date="2016-05" db="EMBL/GenBank/DDBJ databases">
        <authorList>
            <person name="Naeem Raeece"/>
        </authorList>
    </citation>
    <scope>NUCLEOTIDE SEQUENCE [LARGE SCALE GENOMIC DNA]</scope>
</reference>
<dbReference type="SUPFAM" id="SSF52096">
    <property type="entry name" value="ClpP/crotonase"/>
    <property type="match status" value="1"/>
</dbReference>
<feature type="signal peptide" evidence="4">
    <location>
        <begin position="1"/>
        <end position="18"/>
    </location>
</feature>
<proteinExistence type="inferred from homology"/>
<dbReference type="PRINTS" id="PR00127">
    <property type="entry name" value="CLPPROTEASEP"/>
</dbReference>
<dbReference type="AlphaFoldDB" id="A0A1A8W583"/>
<reference evidence="5" key="2">
    <citation type="submission" date="2016-05" db="EMBL/GenBank/DDBJ databases">
        <authorList>
            <person name="Lavstsen T."/>
            <person name="Jespersen J.S."/>
        </authorList>
    </citation>
    <scope>NUCLEOTIDE SEQUENCE [LARGE SCALE GENOMIC DNA]</scope>
</reference>
<dbReference type="GO" id="GO:0004252">
    <property type="term" value="F:serine-type endopeptidase activity"/>
    <property type="evidence" value="ECO:0007669"/>
    <property type="project" value="InterPro"/>
</dbReference>
<dbReference type="PANTHER" id="PTHR10381:SF11">
    <property type="entry name" value="ATP-DEPENDENT CLP PROTEASE PROTEOLYTIC SUBUNIT, MITOCHONDRIAL"/>
    <property type="match status" value="1"/>
</dbReference>
<feature type="compositionally biased region" description="Basic and acidic residues" evidence="3">
    <location>
        <begin position="314"/>
        <end position="327"/>
    </location>
</feature>
<evidence type="ECO:0000256" key="3">
    <source>
        <dbReference type="SAM" id="MobiDB-lite"/>
    </source>
</evidence>
<evidence type="ECO:0000256" key="1">
    <source>
        <dbReference type="ARBA" id="ARBA00007039"/>
    </source>
</evidence>
<evidence type="ECO:0000313" key="8">
    <source>
        <dbReference type="Proteomes" id="UP000078560"/>
    </source>
</evidence>
<dbReference type="InterPro" id="IPR029045">
    <property type="entry name" value="ClpP/crotonase-like_dom_sf"/>
</dbReference>
<gene>
    <name evidence="6" type="ORF">POVCU1_038090</name>
    <name evidence="5" type="ORF">POVCU2_0041180</name>
</gene>
<dbReference type="GO" id="GO:0006515">
    <property type="term" value="P:protein quality control for misfolded or incompletely synthesized proteins"/>
    <property type="evidence" value="ECO:0007669"/>
    <property type="project" value="TreeGrafter"/>
</dbReference>
<dbReference type="Proteomes" id="UP000078560">
    <property type="component" value="Unassembled WGS sequence"/>
</dbReference>